<protein>
    <submittedName>
        <fullName evidence="7">ABC-type multidrug transport system ATPase subunit</fullName>
    </submittedName>
</protein>
<dbReference type="InterPro" id="IPR003439">
    <property type="entry name" value="ABC_transporter-like_ATP-bd"/>
</dbReference>
<comment type="similarity">
    <text evidence="1">Belongs to the ABC transporter superfamily.</text>
</comment>
<name>A0A7W7VA71_9ACTN</name>
<evidence type="ECO:0000256" key="3">
    <source>
        <dbReference type="ARBA" id="ARBA00022741"/>
    </source>
</evidence>
<evidence type="ECO:0000313" key="8">
    <source>
        <dbReference type="Proteomes" id="UP000579523"/>
    </source>
</evidence>
<evidence type="ECO:0000259" key="6">
    <source>
        <dbReference type="PROSITE" id="PS50893"/>
    </source>
</evidence>
<dbReference type="GO" id="GO:0006355">
    <property type="term" value="P:regulation of DNA-templated transcription"/>
    <property type="evidence" value="ECO:0007669"/>
    <property type="project" value="InterPro"/>
</dbReference>
<dbReference type="GO" id="GO:0016887">
    <property type="term" value="F:ATP hydrolysis activity"/>
    <property type="evidence" value="ECO:0007669"/>
    <property type="project" value="InterPro"/>
</dbReference>
<dbReference type="SUPFAM" id="SSF46894">
    <property type="entry name" value="C-terminal effector domain of the bipartite response regulators"/>
    <property type="match status" value="1"/>
</dbReference>
<evidence type="ECO:0000313" key="7">
    <source>
        <dbReference type="EMBL" id="MBB4902818.1"/>
    </source>
</evidence>
<dbReference type="Gene3D" id="1.10.10.10">
    <property type="entry name" value="Winged helix-like DNA-binding domain superfamily/Winged helix DNA-binding domain"/>
    <property type="match status" value="1"/>
</dbReference>
<dbReference type="Gene3D" id="3.40.50.300">
    <property type="entry name" value="P-loop containing nucleotide triphosphate hydrolases"/>
    <property type="match status" value="1"/>
</dbReference>
<dbReference type="Pfam" id="PF00005">
    <property type="entry name" value="ABC_tran"/>
    <property type="match status" value="1"/>
</dbReference>
<dbReference type="PANTHER" id="PTHR43335:SF4">
    <property type="entry name" value="ABC TRANSPORTER, ATP-BINDING PROTEIN"/>
    <property type="match status" value="1"/>
</dbReference>
<dbReference type="InterPro" id="IPR016032">
    <property type="entry name" value="Sig_transdc_resp-reg_C-effctor"/>
</dbReference>
<feature type="region of interest" description="Disordered" evidence="5">
    <location>
        <begin position="320"/>
        <end position="425"/>
    </location>
</feature>
<evidence type="ECO:0000256" key="1">
    <source>
        <dbReference type="ARBA" id="ARBA00005417"/>
    </source>
</evidence>
<dbReference type="PANTHER" id="PTHR43335">
    <property type="entry name" value="ABC TRANSPORTER, ATP-BINDING PROTEIN"/>
    <property type="match status" value="1"/>
</dbReference>
<dbReference type="AlphaFoldDB" id="A0A7W7VA71"/>
<dbReference type="PROSITE" id="PS50893">
    <property type="entry name" value="ABC_TRANSPORTER_2"/>
    <property type="match status" value="1"/>
</dbReference>
<dbReference type="InterPro" id="IPR000792">
    <property type="entry name" value="Tscrpt_reg_LuxR_C"/>
</dbReference>
<organism evidence="7 8">
    <name type="scientific">Streptomyces griseomycini</name>
    <dbReference type="NCBI Taxonomy" id="66895"/>
    <lineage>
        <taxon>Bacteria</taxon>
        <taxon>Bacillati</taxon>
        <taxon>Actinomycetota</taxon>
        <taxon>Actinomycetes</taxon>
        <taxon>Kitasatosporales</taxon>
        <taxon>Streptomycetaceae</taxon>
        <taxon>Streptomyces</taxon>
    </lineage>
</organism>
<feature type="compositionally biased region" description="Basic and acidic residues" evidence="5">
    <location>
        <begin position="329"/>
        <end position="340"/>
    </location>
</feature>
<dbReference type="EMBL" id="JACHJI010000019">
    <property type="protein sequence ID" value="MBB4902818.1"/>
    <property type="molecule type" value="Genomic_DNA"/>
</dbReference>
<dbReference type="SUPFAM" id="SSF52540">
    <property type="entry name" value="P-loop containing nucleoside triphosphate hydrolases"/>
    <property type="match status" value="1"/>
</dbReference>
<accession>A0A7W7VA71</accession>
<dbReference type="Pfam" id="PF00196">
    <property type="entry name" value="GerE"/>
    <property type="match status" value="1"/>
</dbReference>
<feature type="compositionally biased region" description="Low complexity" evidence="5">
    <location>
        <begin position="382"/>
        <end position="398"/>
    </location>
</feature>
<dbReference type="InterPro" id="IPR036388">
    <property type="entry name" value="WH-like_DNA-bd_sf"/>
</dbReference>
<dbReference type="Proteomes" id="UP000579523">
    <property type="component" value="Unassembled WGS sequence"/>
</dbReference>
<dbReference type="InterPro" id="IPR003593">
    <property type="entry name" value="AAA+_ATPase"/>
</dbReference>
<keyword evidence="4" id="KW-0067">ATP-binding</keyword>
<reference evidence="7 8" key="1">
    <citation type="submission" date="2020-08" db="EMBL/GenBank/DDBJ databases">
        <title>Genomic Encyclopedia of Type Strains, Phase III (KMG-III): the genomes of soil and plant-associated and newly described type strains.</title>
        <authorList>
            <person name="Whitman W."/>
        </authorList>
    </citation>
    <scope>NUCLEOTIDE SEQUENCE [LARGE SCALE GENOMIC DNA]</scope>
    <source>
        <strain evidence="7 8">CECT 3273</strain>
    </source>
</reference>
<dbReference type="CDD" id="cd06170">
    <property type="entry name" value="LuxR_C_like"/>
    <property type="match status" value="1"/>
</dbReference>
<feature type="compositionally biased region" description="Basic residues" evidence="5">
    <location>
        <begin position="341"/>
        <end position="352"/>
    </location>
</feature>
<evidence type="ECO:0000256" key="4">
    <source>
        <dbReference type="ARBA" id="ARBA00022840"/>
    </source>
</evidence>
<keyword evidence="8" id="KW-1185">Reference proteome</keyword>
<comment type="caution">
    <text evidence="7">The sequence shown here is derived from an EMBL/GenBank/DDBJ whole genome shotgun (WGS) entry which is preliminary data.</text>
</comment>
<feature type="compositionally biased region" description="Basic and acidic residues" evidence="5">
    <location>
        <begin position="363"/>
        <end position="373"/>
    </location>
</feature>
<dbReference type="GO" id="GO:0005524">
    <property type="term" value="F:ATP binding"/>
    <property type="evidence" value="ECO:0007669"/>
    <property type="project" value="UniProtKB-KW"/>
</dbReference>
<gene>
    <name evidence="7" type="ORF">FHS37_006915</name>
</gene>
<keyword evidence="3" id="KW-0547">Nucleotide-binding</keyword>
<keyword evidence="2" id="KW-0813">Transport</keyword>
<proteinExistence type="inferred from homology"/>
<dbReference type="SMART" id="SM00421">
    <property type="entry name" value="HTH_LUXR"/>
    <property type="match status" value="1"/>
</dbReference>
<sequence>MTSPRTSAGDPAAIRAEGLTKRYGRGTAVDDLSFTVGPGRVTGFFGPNGAGKTTALKTIVGLARPTAGRALLRGTPVTALRPDARLLGVHIEPCGTHPGRTGRAHLRSLAALPRRRVGEVLELVGPEEAARRRVGTYSMGMRQRLGLAAALLGDPEILVLDEPVNGLDPQGIRWLRTLLRDRAANGGTVPLSSHMLGEAARTVDDVIVIDRGRLVHEGSIRDLERSGENVVVVRTTEAERLSNPEIAARLVVTEATVKSHIGSVFAKLHLRDRAQAVVFAYENGLVHPGGRLSARAAAEDASVDQVRSGEPPAKLARLHHLTGHPQGDGSHEPAAEDLPCHRGRRRKRRAVGHPHAASVAARGEVDDRGEPDPGGRGPCSEAVRGAHAGAGPRAGSPRRPARPARRGDLPHSRGPATVLLGLHPDRWQRHSAAQLRLQPRRV</sequence>
<feature type="domain" description="ABC transporter" evidence="6">
    <location>
        <begin position="14"/>
        <end position="236"/>
    </location>
</feature>
<dbReference type="GO" id="GO:0003677">
    <property type="term" value="F:DNA binding"/>
    <property type="evidence" value="ECO:0007669"/>
    <property type="project" value="InterPro"/>
</dbReference>
<dbReference type="SMART" id="SM00382">
    <property type="entry name" value="AAA"/>
    <property type="match status" value="1"/>
</dbReference>
<evidence type="ECO:0000256" key="2">
    <source>
        <dbReference type="ARBA" id="ARBA00022448"/>
    </source>
</evidence>
<evidence type="ECO:0000256" key="5">
    <source>
        <dbReference type="SAM" id="MobiDB-lite"/>
    </source>
</evidence>
<dbReference type="InterPro" id="IPR027417">
    <property type="entry name" value="P-loop_NTPase"/>
</dbReference>